<dbReference type="Gene3D" id="3.40.50.300">
    <property type="entry name" value="P-loop containing nucleotide triphosphate hydrolases"/>
    <property type="match status" value="1"/>
</dbReference>
<feature type="transmembrane region" description="Helical" evidence="9">
    <location>
        <begin position="422"/>
        <end position="449"/>
    </location>
</feature>
<evidence type="ECO:0000256" key="5">
    <source>
        <dbReference type="ARBA" id="ARBA00022741"/>
    </source>
</evidence>
<dbReference type="OrthoDB" id="66620at2759"/>
<feature type="transmembrane region" description="Helical" evidence="9">
    <location>
        <begin position="461"/>
        <end position="482"/>
    </location>
</feature>
<dbReference type="SMART" id="SM00382">
    <property type="entry name" value="AAA"/>
    <property type="match status" value="1"/>
</dbReference>
<keyword evidence="6" id="KW-0067">ATP-binding</keyword>
<dbReference type="SUPFAM" id="SSF52540">
    <property type="entry name" value="P-loop containing nucleoside triphosphate hydrolases"/>
    <property type="match status" value="1"/>
</dbReference>
<dbReference type="Pfam" id="PF00005">
    <property type="entry name" value="ABC_tran"/>
    <property type="match status" value="1"/>
</dbReference>
<gene>
    <name evidence="11" type="ORF">PHYEVI_LOCUS632</name>
</gene>
<organism evidence="11 12">
    <name type="scientific">Phyllotreta striolata</name>
    <name type="common">Striped flea beetle</name>
    <name type="synonym">Crioceris striolata</name>
    <dbReference type="NCBI Taxonomy" id="444603"/>
    <lineage>
        <taxon>Eukaryota</taxon>
        <taxon>Metazoa</taxon>
        <taxon>Ecdysozoa</taxon>
        <taxon>Arthropoda</taxon>
        <taxon>Hexapoda</taxon>
        <taxon>Insecta</taxon>
        <taxon>Pterygota</taxon>
        <taxon>Neoptera</taxon>
        <taxon>Endopterygota</taxon>
        <taxon>Coleoptera</taxon>
        <taxon>Polyphaga</taxon>
        <taxon>Cucujiformia</taxon>
        <taxon>Chrysomeloidea</taxon>
        <taxon>Chrysomelidae</taxon>
        <taxon>Galerucinae</taxon>
        <taxon>Alticini</taxon>
        <taxon>Phyllotreta</taxon>
    </lineage>
</organism>
<keyword evidence="4 9" id="KW-0812">Transmembrane</keyword>
<dbReference type="Pfam" id="PF01061">
    <property type="entry name" value="ABC2_membrane"/>
    <property type="match status" value="1"/>
</dbReference>
<dbReference type="Pfam" id="PF19055">
    <property type="entry name" value="ABC2_membrane_7"/>
    <property type="match status" value="1"/>
</dbReference>
<dbReference type="GO" id="GO:0140359">
    <property type="term" value="F:ABC-type transporter activity"/>
    <property type="evidence" value="ECO:0007669"/>
    <property type="project" value="InterPro"/>
</dbReference>
<dbReference type="PANTHER" id="PTHR48041">
    <property type="entry name" value="ABC TRANSPORTER G FAMILY MEMBER 28"/>
    <property type="match status" value="1"/>
</dbReference>
<dbReference type="InterPro" id="IPR013525">
    <property type="entry name" value="ABC2_TM"/>
</dbReference>
<feature type="transmembrane region" description="Helical" evidence="9">
    <location>
        <begin position="516"/>
        <end position="537"/>
    </location>
</feature>
<dbReference type="InterPro" id="IPR050352">
    <property type="entry name" value="ABCG_transporters"/>
</dbReference>
<dbReference type="GO" id="GO:0005524">
    <property type="term" value="F:ATP binding"/>
    <property type="evidence" value="ECO:0007669"/>
    <property type="project" value="UniProtKB-KW"/>
</dbReference>
<keyword evidence="5" id="KW-0547">Nucleotide-binding</keyword>
<evidence type="ECO:0000313" key="11">
    <source>
        <dbReference type="EMBL" id="CAG9854168.1"/>
    </source>
</evidence>
<dbReference type="EMBL" id="OU900094">
    <property type="protein sequence ID" value="CAG9854168.1"/>
    <property type="molecule type" value="Genomic_DNA"/>
</dbReference>
<feature type="transmembrane region" description="Helical" evidence="9">
    <location>
        <begin position="381"/>
        <end position="402"/>
    </location>
</feature>
<feature type="transmembrane region" description="Helical" evidence="9">
    <location>
        <begin position="488"/>
        <end position="509"/>
    </location>
</feature>
<evidence type="ECO:0000313" key="12">
    <source>
        <dbReference type="Proteomes" id="UP001153712"/>
    </source>
</evidence>
<dbReference type="PROSITE" id="PS50893">
    <property type="entry name" value="ABC_TRANSPORTER_2"/>
    <property type="match status" value="1"/>
</dbReference>
<evidence type="ECO:0000256" key="6">
    <source>
        <dbReference type="ARBA" id="ARBA00022840"/>
    </source>
</evidence>
<keyword evidence="3" id="KW-0813">Transport</keyword>
<accession>A0A9N9XJ04</accession>
<protein>
    <recommendedName>
        <fullName evidence="10">ABC transporter domain-containing protein</fullName>
    </recommendedName>
</protein>
<evidence type="ECO:0000256" key="9">
    <source>
        <dbReference type="SAM" id="Phobius"/>
    </source>
</evidence>
<dbReference type="InterPro" id="IPR017871">
    <property type="entry name" value="ABC_transporter-like_CS"/>
</dbReference>
<dbReference type="PANTHER" id="PTHR48041:SF32">
    <property type="entry name" value="PROTEIN WHITE-LIKE PROTEIN"/>
    <property type="match status" value="1"/>
</dbReference>
<dbReference type="InterPro" id="IPR003439">
    <property type="entry name" value="ABC_transporter-like_ATP-bd"/>
</dbReference>
<feature type="transmembrane region" description="Helical" evidence="9">
    <location>
        <begin position="572"/>
        <end position="594"/>
    </location>
</feature>
<dbReference type="AlphaFoldDB" id="A0A9N9XJ04"/>
<comment type="subcellular location">
    <subcellularLocation>
        <location evidence="1">Membrane</location>
        <topology evidence="1">Multi-pass membrane protein</topology>
    </subcellularLocation>
</comment>
<evidence type="ECO:0000256" key="8">
    <source>
        <dbReference type="ARBA" id="ARBA00023136"/>
    </source>
</evidence>
<keyword evidence="7 9" id="KW-1133">Transmembrane helix</keyword>
<dbReference type="FunFam" id="3.40.50.300:FF:001077">
    <property type="entry name" value="Uncharacterized protein, isoform A"/>
    <property type="match status" value="1"/>
</dbReference>
<sequence>MMELDALSRNVRVNDDFEHIEFQNVTYERKVKKAVKKIIDGVSGKFYSGQLSAIMGPSGAGKTSLLNILTGYQVTGISGTIKCSSPTKSKSGHLEYTKKSCYILQDDNLPNLFTVYECMMMACNLKIANLTSKSKEFLINDILNNLSLNKAKNTRVQSLSGGQKKRLSVALELIDNPPIMFLDEPTTGLDSSSTRQCVEMLKKLALGGRIIICTIHQPNAKLYEMFDQIYMMAKGRCVFQGASTNTVPFLSSVGLNCPQYHNPADFIMEVVSGEYGDYTDTLEKAAQEDKWKYVPTIRMKDTRDRIHDDIVYIDQINNTVDTPSEWSRFLILLKRGAVQLYRDWTISQLKLVLHLLIGLFLGVTFQNCGRDAAKVFSNLGFLLCSLVYLSYTSMLPAVLKFPTELSILKKENFNNWYKLTTYYAAFMIFDIPQQVLFSFVYCVSSYFISDQPMELIRFLRVFLILIMACLSASGFGLILGTLTDPINGIFFGAVTLAMMLCVGGFLIIFTHMSSVMYLLTYVSFISFSLEGLMQAVYGYHRGPLFCSEDEDYCQYLSPEMVLKDMGMSKQNYWVDIAYLCGTFILFRSIAFCTLRKRLAKT</sequence>
<dbReference type="Proteomes" id="UP001153712">
    <property type="component" value="Chromosome 1"/>
</dbReference>
<feature type="transmembrane region" description="Helical" evidence="9">
    <location>
        <begin position="351"/>
        <end position="369"/>
    </location>
</feature>
<dbReference type="InterPro" id="IPR027417">
    <property type="entry name" value="P-loop_NTPase"/>
</dbReference>
<proteinExistence type="inferred from homology"/>
<dbReference type="GO" id="GO:0005886">
    <property type="term" value="C:plasma membrane"/>
    <property type="evidence" value="ECO:0007669"/>
    <property type="project" value="TreeGrafter"/>
</dbReference>
<evidence type="ECO:0000256" key="1">
    <source>
        <dbReference type="ARBA" id="ARBA00004141"/>
    </source>
</evidence>
<evidence type="ECO:0000256" key="2">
    <source>
        <dbReference type="ARBA" id="ARBA00005814"/>
    </source>
</evidence>
<dbReference type="PROSITE" id="PS00211">
    <property type="entry name" value="ABC_TRANSPORTER_1"/>
    <property type="match status" value="1"/>
</dbReference>
<reference evidence="11" key="1">
    <citation type="submission" date="2022-01" db="EMBL/GenBank/DDBJ databases">
        <authorList>
            <person name="King R."/>
        </authorList>
    </citation>
    <scope>NUCLEOTIDE SEQUENCE</scope>
</reference>
<evidence type="ECO:0000256" key="4">
    <source>
        <dbReference type="ARBA" id="ARBA00022692"/>
    </source>
</evidence>
<evidence type="ECO:0000256" key="3">
    <source>
        <dbReference type="ARBA" id="ARBA00022448"/>
    </source>
</evidence>
<keyword evidence="12" id="KW-1185">Reference proteome</keyword>
<evidence type="ECO:0000256" key="7">
    <source>
        <dbReference type="ARBA" id="ARBA00022989"/>
    </source>
</evidence>
<keyword evidence="8 9" id="KW-0472">Membrane</keyword>
<evidence type="ECO:0000259" key="10">
    <source>
        <dbReference type="PROSITE" id="PS50893"/>
    </source>
</evidence>
<dbReference type="InterPro" id="IPR043926">
    <property type="entry name" value="ABCG_dom"/>
</dbReference>
<dbReference type="InterPro" id="IPR003593">
    <property type="entry name" value="AAA+_ATPase"/>
</dbReference>
<name>A0A9N9XJ04_PHYSR</name>
<dbReference type="GO" id="GO:0016887">
    <property type="term" value="F:ATP hydrolysis activity"/>
    <property type="evidence" value="ECO:0007669"/>
    <property type="project" value="InterPro"/>
</dbReference>
<feature type="domain" description="ABC transporter" evidence="10">
    <location>
        <begin position="20"/>
        <end position="259"/>
    </location>
</feature>
<comment type="similarity">
    <text evidence="2">Belongs to the ABC transporter superfamily. ABCG family. Eye pigment precursor importer (TC 3.A.1.204) subfamily.</text>
</comment>